<keyword evidence="7" id="KW-0862">Zinc</keyword>
<evidence type="ECO:0000256" key="10">
    <source>
        <dbReference type="ARBA" id="ARBA00048807"/>
    </source>
</evidence>
<comment type="pathway">
    <text evidence="2">Purine metabolism; 7-cyano-7-deazaguanine biosynthesis.</text>
</comment>
<comment type="catalytic activity">
    <reaction evidence="10">
        <text>7,8-dihydroneopterin 3'-triphosphate + H2O = 6-carboxy-5,6,7,8-tetrahydropterin + triphosphate + acetaldehyde + 2 H(+)</text>
        <dbReference type="Rhea" id="RHEA:27966"/>
        <dbReference type="ChEBI" id="CHEBI:15343"/>
        <dbReference type="ChEBI" id="CHEBI:15377"/>
        <dbReference type="ChEBI" id="CHEBI:15378"/>
        <dbReference type="ChEBI" id="CHEBI:18036"/>
        <dbReference type="ChEBI" id="CHEBI:58462"/>
        <dbReference type="ChEBI" id="CHEBI:61032"/>
        <dbReference type="EC" id="4.1.2.50"/>
    </reaction>
</comment>
<evidence type="ECO:0000256" key="7">
    <source>
        <dbReference type="ARBA" id="ARBA00022833"/>
    </source>
</evidence>
<evidence type="ECO:0000313" key="12">
    <source>
        <dbReference type="Proteomes" id="UP000199518"/>
    </source>
</evidence>
<comment type="cofactor">
    <cofactor evidence="1">
        <name>Zn(2+)</name>
        <dbReference type="ChEBI" id="CHEBI:29105"/>
    </cofactor>
</comment>
<evidence type="ECO:0000256" key="5">
    <source>
        <dbReference type="ARBA" id="ARBA00018141"/>
    </source>
</evidence>
<comment type="similarity">
    <text evidence="3">Belongs to the PTPS family. QueD subfamily.</text>
</comment>
<evidence type="ECO:0000256" key="9">
    <source>
        <dbReference type="ARBA" id="ARBA00031449"/>
    </source>
</evidence>
<dbReference type="GO" id="GO:0046872">
    <property type="term" value="F:metal ion binding"/>
    <property type="evidence" value="ECO:0007669"/>
    <property type="project" value="UniProtKB-KW"/>
</dbReference>
<dbReference type="InterPro" id="IPR038418">
    <property type="entry name" value="6-PTP_synth/QueD_sf"/>
</dbReference>
<evidence type="ECO:0000256" key="6">
    <source>
        <dbReference type="ARBA" id="ARBA00022723"/>
    </source>
</evidence>
<evidence type="ECO:0000256" key="3">
    <source>
        <dbReference type="ARBA" id="ARBA00008900"/>
    </source>
</evidence>
<dbReference type="PANTHER" id="PTHR12589">
    <property type="entry name" value="PYRUVOYL TETRAHYDROBIOPTERIN SYNTHASE"/>
    <property type="match status" value="1"/>
</dbReference>
<dbReference type="STRING" id="1576369.SAMN05421753_103310"/>
<evidence type="ECO:0000256" key="2">
    <source>
        <dbReference type="ARBA" id="ARBA00005061"/>
    </source>
</evidence>
<sequence>MYRVTQEIDFCYGHRLLNYAGKCKHLHGHNGRAVIVLEGEQLDDRGMLIDFGDIKREIRRWIDDTLDHRMILCQGDPALTALRELGEPLFVIDCNPTAENIARLIFEHAREKRLPVIEVSLWETPRAFATYSQNDCPPGTARG</sequence>
<dbReference type="SUPFAM" id="SSF55620">
    <property type="entry name" value="Tetrahydrobiopterin biosynthesis enzymes-like"/>
    <property type="match status" value="1"/>
</dbReference>
<reference evidence="12" key="1">
    <citation type="submission" date="2016-10" db="EMBL/GenBank/DDBJ databases">
        <authorList>
            <person name="Varghese N."/>
            <person name="Submissions S."/>
        </authorList>
    </citation>
    <scope>NUCLEOTIDE SEQUENCE [LARGE SCALE GENOMIC DNA]</scope>
    <source>
        <strain evidence="12">DSM 26348</strain>
    </source>
</reference>
<organism evidence="11 12">
    <name type="scientific">Planctomicrobium piriforme</name>
    <dbReference type="NCBI Taxonomy" id="1576369"/>
    <lineage>
        <taxon>Bacteria</taxon>
        <taxon>Pseudomonadati</taxon>
        <taxon>Planctomycetota</taxon>
        <taxon>Planctomycetia</taxon>
        <taxon>Planctomycetales</taxon>
        <taxon>Planctomycetaceae</taxon>
        <taxon>Planctomicrobium</taxon>
    </lineage>
</organism>
<dbReference type="PANTHER" id="PTHR12589:SF7">
    <property type="entry name" value="6-PYRUVOYL TETRAHYDROBIOPTERIN SYNTHASE"/>
    <property type="match status" value="1"/>
</dbReference>
<evidence type="ECO:0000256" key="1">
    <source>
        <dbReference type="ARBA" id="ARBA00001947"/>
    </source>
</evidence>
<dbReference type="RefSeq" id="WP_092048328.1">
    <property type="nucleotide sequence ID" value="NZ_FOQD01000003.1"/>
</dbReference>
<accession>A0A1I3DM63</accession>
<proteinExistence type="inferred from homology"/>
<name>A0A1I3DM63_9PLAN</name>
<dbReference type="EC" id="4.1.2.50" evidence="4"/>
<dbReference type="UniPathway" id="UPA00391"/>
<dbReference type="Gene3D" id="3.30.479.10">
    <property type="entry name" value="6-pyruvoyl tetrahydropterin synthase/QueD"/>
    <property type="match status" value="1"/>
</dbReference>
<dbReference type="OrthoDB" id="9804698at2"/>
<dbReference type="GO" id="GO:0070497">
    <property type="term" value="F:6-carboxytetrahydropterin synthase activity"/>
    <property type="evidence" value="ECO:0007669"/>
    <property type="project" value="UniProtKB-EC"/>
</dbReference>
<evidence type="ECO:0000256" key="8">
    <source>
        <dbReference type="ARBA" id="ARBA00023239"/>
    </source>
</evidence>
<gene>
    <name evidence="11" type="ORF">SAMN05421753_103310</name>
</gene>
<protein>
    <recommendedName>
        <fullName evidence="5">6-carboxy-5,6,7,8-tetrahydropterin synthase</fullName>
        <ecNumber evidence="4">4.1.2.50</ecNumber>
    </recommendedName>
    <alternativeName>
        <fullName evidence="9">Queuosine biosynthesis protein QueD</fullName>
    </alternativeName>
</protein>
<dbReference type="EMBL" id="FOQD01000003">
    <property type="protein sequence ID" value="SFH87571.1"/>
    <property type="molecule type" value="Genomic_DNA"/>
</dbReference>
<evidence type="ECO:0000256" key="4">
    <source>
        <dbReference type="ARBA" id="ARBA00012982"/>
    </source>
</evidence>
<evidence type="ECO:0000313" key="11">
    <source>
        <dbReference type="EMBL" id="SFH87571.1"/>
    </source>
</evidence>
<dbReference type="AlphaFoldDB" id="A0A1I3DM63"/>
<dbReference type="Pfam" id="PF01242">
    <property type="entry name" value="PTPS"/>
    <property type="match status" value="1"/>
</dbReference>
<keyword evidence="6" id="KW-0479">Metal-binding</keyword>
<keyword evidence="12" id="KW-1185">Reference proteome</keyword>
<dbReference type="Proteomes" id="UP000199518">
    <property type="component" value="Unassembled WGS sequence"/>
</dbReference>
<dbReference type="InterPro" id="IPR007115">
    <property type="entry name" value="6-PTP_synth/QueD"/>
</dbReference>
<keyword evidence="8" id="KW-0456">Lyase</keyword>